<dbReference type="RefSeq" id="XP_003568581.1">
    <property type="nucleotide sequence ID" value="XM_003568533.4"/>
</dbReference>
<dbReference type="OMA" id="VEMADQF"/>
<dbReference type="OrthoDB" id="408631at2759"/>
<accession>I1HK28</accession>
<sequence length="341" mass="37001">MSSYTAPQAQAHVVEDFFGVVQLRSDGSVIRGDESVLFPPEQYPEVPGVEWKDVVYHAAHGLKARVYRPSSPVAAEKEEKKLPVLVYFHGGGYCLGSYAQPSFHVFCLRAAAELPAVVLSVQYRLAPEHRLPAAIHDGEGFLSWLRAQAETRNADPWLADSADFARTFVSGCSAGANLAHHVTVQAAASSGIIDSSPVPFRIAGFVLLSAFFSGVQRTPAEIDLSPADVSLTADMADQLWRMALPAGATRDHPLANPFGPETESSGFIAAVELPPVLVVAPGIDVLRDRVLGYAAAMRELGKDVELARFEGEQHGFSVSRPFSDAADEMMRLLRRFVYQPR</sequence>
<dbReference type="AlphaFoldDB" id="I1HK28"/>
<organism evidence="2">
    <name type="scientific">Brachypodium distachyon</name>
    <name type="common">Purple false brome</name>
    <name type="synonym">Trachynia distachya</name>
    <dbReference type="NCBI Taxonomy" id="15368"/>
    <lineage>
        <taxon>Eukaryota</taxon>
        <taxon>Viridiplantae</taxon>
        <taxon>Streptophyta</taxon>
        <taxon>Embryophyta</taxon>
        <taxon>Tracheophyta</taxon>
        <taxon>Spermatophyta</taxon>
        <taxon>Magnoliopsida</taxon>
        <taxon>Liliopsida</taxon>
        <taxon>Poales</taxon>
        <taxon>Poaceae</taxon>
        <taxon>BOP clade</taxon>
        <taxon>Pooideae</taxon>
        <taxon>Stipodae</taxon>
        <taxon>Brachypodieae</taxon>
        <taxon>Brachypodium</taxon>
    </lineage>
</organism>
<dbReference type="Gramene" id="KQK06611">
    <property type="protein sequence ID" value="KQK06611"/>
    <property type="gene ID" value="BRADI_2g27300v3"/>
</dbReference>
<reference evidence="3" key="3">
    <citation type="submission" date="2018-08" db="UniProtKB">
        <authorList>
            <consortium name="EnsemblPlants"/>
        </authorList>
    </citation>
    <scope>IDENTIFICATION</scope>
    <source>
        <strain evidence="3">cv. Bd21</strain>
    </source>
</reference>
<dbReference type="SUPFAM" id="SSF53474">
    <property type="entry name" value="alpha/beta-Hydrolases"/>
    <property type="match status" value="1"/>
</dbReference>
<dbReference type="InterPro" id="IPR013094">
    <property type="entry name" value="AB_hydrolase_3"/>
</dbReference>
<dbReference type="InterPro" id="IPR050466">
    <property type="entry name" value="Carboxylest/Gibb_receptor"/>
</dbReference>
<dbReference type="KEGG" id="bdi:100822746"/>
<dbReference type="PANTHER" id="PTHR23024:SF204">
    <property type="entry name" value="OS01G0153800 PROTEIN"/>
    <property type="match status" value="1"/>
</dbReference>
<feature type="domain" description="Alpha/beta hydrolase fold-3" evidence="1">
    <location>
        <begin position="85"/>
        <end position="316"/>
    </location>
</feature>
<dbReference type="EMBL" id="CM000881">
    <property type="protein sequence ID" value="KQK06611.1"/>
    <property type="molecule type" value="Genomic_DNA"/>
</dbReference>
<keyword evidence="4" id="KW-1185">Reference proteome</keyword>
<gene>
    <name evidence="3" type="primary">LOC100822746</name>
    <name evidence="2" type="ORF">BRADI_2g27300v3</name>
</gene>
<protein>
    <recommendedName>
        <fullName evidence="1">Alpha/beta hydrolase fold-3 domain-containing protein</fullName>
    </recommendedName>
</protein>
<reference evidence="2" key="2">
    <citation type="submission" date="2017-06" db="EMBL/GenBank/DDBJ databases">
        <title>WGS assembly of Brachypodium distachyon.</title>
        <authorList>
            <consortium name="The International Brachypodium Initiative"/>
            <person name="Lucas S."/>
            <person name="Harmon-Smith M."/>
            <person name="Lail K."/>
            <person name="Tice H."/>
            <person name="Grimwood J."/>
            <person name="Bruce D."/>
            <person name="Barry K."/>
            <person name="Shu S."/>
            <person name="Lindquist E."/>
            <person name="Wang M."/>
            <person name="Pitluck S."/>
            <person name="Vogel J.P."/>
            <person name="Garvin D.F."/>
            <person name="Mockler T.C."/>
            <person name="Schmutz J."/>
            <person name="Rokhsar D."/>
            <person name="Bevan M.W."/>
        </authorList>
    </citation>
    <scope>NUCLEOTIDE SEQUENCE</scope>
    <source>
        <strain evidence="2">Bd21</strain>
    </source>
</reference>
<dbReference type="InterPro" id="IPR029058">
    <property type="entry name" value="AB_hydrolase_fold"/>
</dbReference>
<dbReference type="SMR" id="I1HK28"/>
<dbReference type="Gene3D" id="3.40.50.1820">
    <property type="entry name" value="alpha/beta hydrolase"/>
    <property type="match status" value="1"/>
</dbReference>
<dbReference type="EnsemblPlants" id="KQK06611">
    <property type="protein sequence ID" value="KQK06611"/>
    <property type="gene ID" value="BRADI_2g27300v3"/>
</dbReference>
<evidence type="ECO:0000313" key="2">
    <source>
        <dbReference type="EMBL" id="KQK06611.1"/>
    </source>
</evidence>
<proteinExistence type="predicted"/>
<name>I1HK28_BRADI</name>
<dbReference type="eggNOG" id="KOG1515">
    <property type="taxonomic scope" value="Eukaryota"/>
</dbReference>
<evidence type="ECO:0000313" key="3">
    <source>
        <dbReference type="EnsemblPlants" id="KQK06611"/>
    </source>
</evidence>
<dbReference type="HOGENOM" id="CLU_012494_22_1_1"/>
<dbReference type="Proteomes" id="UP000008810">
    <property type="component" value="Chromosome 2"/>
</dbReference>
<dbReference type="GeneID" id="100822746"/>
<evidence type="ECO:0000313" key="4">
    <source>
        <dbReference type="Proteomes" id="UP000008810"/>
    </source>
</evidence>
<evidence type="ECO:0000259" key="1">
    <source>
        <dbReference type="Pfam" id="PF07859"/>
    </source>
</evidence>
<dbReference type="GO" id="GO:0016787">
    <property type="term" value="F:hydrolase activity"/>
    <property type="evidence" value="ECO:0007669"/>
    <property type="project" value="InterPro"/>
</dbReference>
<dbReference type="PANTHER" id="PTHR23024">
    <property type="entry name" value="ARYLACETAMIDE DEACETYLASE"/>
    <property type="match status" value="1"/>
</dbReference>
<dbReference type="Pfam" id="PF07859">
    <property type="entry name" value="Abhydrolase_3"/>
    <property type="match status" value="1"/>
</dbReference>
<reference evidence="2 3" key="1">
    <citation type="journal article" date="2010" name="Nature">
        <title>Genome sequencing and analysis of the model grass Brachypodium distachyon.</title>
        <authorList>
            <consortium name="International Brachypodium Initiative"/>
        </authorList>
    </citation>
    <scope>NUCLEOTIDE SEQUENCE [LARGE SCALE GENOMIC DNA]</scope>
    <source>
        <strain evidence="2">Bd21</strain>
        <strain evidence="3">cv. Bd21</strain>
    </source>
</reference>